<sequence>MLDQVLFSIAKRRPPSPPFTSFKRLYQSNSGHRLTEEQLYADRLRKCGESFDLNNGKSLHANFIKSSLSSSLYLINHLLNFYVKCGRLTDGLKVFDEMPERNVVSWSAIIAGFVQHGFPERALSLFSVMHREGVVRPNEFTLVSALHACSLSEDLVQLYLVYGYIVRLGFGSNVFLVNAFLTSLIRHGKLLEGKRVFDECEDKDIVSWNALMAGLLQYCYQEIPGFWYRMSCEGVKPDNFTFATVLTGLAAISDLKLGLQVHSQVVKSGHGGEICVGNSLSDMYLKNQRVVDGFKVFNEMHCKDVCSWTQMAAGFLQCGEPVKALSLVAEMREMGVKPNKFTLATALNACANLAALEEGKKLHGLRIKLGSQVDVCVDNALLDMYVKSGCMDSARDVFWSMRDRSVVSWTTMIMGCAQNGQAREALEIFDQMAKEGGEPNYITFICVLYACSQGGFLDK</sequence>
<feature type="non-terminal residue" evidence="3">
    <location>
        <position position="459"/>
    </location>
</feature>
<dbReference type="FunFam" id="1.25.40.10:FF:000031">
    <property type="entry name" value="Pentatricopeptide repeat-containing protein mitochondrial"/>
    <property type="match status" value="2"/>
</dbReference>
<dbReference type="OrthoDB" id="185373at2759"/>
<dbReference type="PANTHER" id="PTHR24015">
    <property type="entry name" value="OS07G0578800 PROTEIN-RELATED"/>
    <property type="match status" value="1"/>
</dbReference>
<evidence type="ECO:0000256" key="2">
    <source>
        <dbReference type="PROSITE-ProRule" id="PRU00708"/>
    </source>
</evidence>
<name>A0A9Q0IZR7_9ROSI</name>
<dbReference type="InterPro" id="IPR011990">
    <property type="entry name" value="TPR-like_helical_dom_sf"/>
</dbReference>
<feature type="repeat" description="PPR" evidence="2">
    <location>
        <begin position="71"/>
        <end position="101"/>
    </location>
</feature>
<dbReference type="GO" id="GO:0009451">
    <property type="term" value="P:RNA modification"/>
    <property type="evidence" value="ECO:0007669"/>
    <property type="project" value="InterPro"/>
</dbReference>
<dbReference type="PANTHER" id="PTHR24015:SF1725">
    <property type="entry name" value="OS04G0676200 PROTEIN"/>
    <property type="match status" value="1"/>
</dbReference>
<evidence type="ECO:0000313" key="4">
    <source>
        <dbReference type="Proteomes" id="UP001141552"/>
    </source>
</evidence>
<dbReference type="NCBIfam" id="TIGR00756">
    <property type="entry name" value="PPR"/>
    <property type="match status" value="4"/>
</dbReference>
<dbReference type="InterPro" id="IPR046960">
    <property type="entry name" value="PPR_At4g14850-like_plant"/>
</dbReference>
<protein>
    <recommendedName>
        <fullName evidence="5">Pentacotripeptide-repeat region of PRORP domain-containing protein</fullName>
    </recommendedName>
</protein>
<dbReference type="Pfam" id="PF13041">
    <property type="entry name" value="PPR_2"/>
    <property type="match status" value="3"/>
</dbReference>
<dbReference type="AlphaFoldDB" id="A0A9Q0IZR7"/>
<evidence type="ECO:0008006" key="5">
    <source>
        <dbReference type="Google" id="ProtNLM"/>
    </source>
</evidence>
<feature type="repeat" description="PPR" evidence="2">
    <location>
        <begin position="102"/>
        <end position="136"/>
    </location>
</feature>
<dbReference type="GO" id="GO:0003723">
    <property type="term" value="F:RNA binding"/>
    <property type="evidence" value="ECO:0007669"/>
    <property type="project" value="InterPro"/>
</dbReference>
<keyword evidence="4" id="KW-1185">Reference proteome</keyword>
<keyword evidence="1" id="KW-0677">Repeat</keyword>
<feature type="repeat" description="PPR" evidence="2">
    <location>
        <begin position="405"/>
        <end position="439"/>
    </location>
</feature>
<gene>
    <name evidence="3" type="ORF">Tsubulata_043513</name>
</gene>
<reference evidence="3" key="2">
    <citation type="journal article" date="2023" name="Plants (Basel)">
        <title>Annotation of the Turnera subulata (Passifloraceae) Draft Genome Reveals the S-Locus Evolved after the Divergence of Turneroideae from Passifloroideae in a Stepwise Manner.</title>
        <authorList>
            <person name="Henning P.M."/>
            <person name="Roalson E.H."/>
            <person name="Mir W."/>
            <person name="McCubbin A.G."/>
            <person name="Shore J.S."/>
        </authorList>
    </citation>
    <scope>NUCLEOTIDE SEQUENCE</scope>
    <source>
        <strain evidence="3">F60SS</strain>
    </source>
</reference>
<comment type="caution">
    <text evidence="3">The sequence shown here is derived from an EMBL/GenBank/DDBJ whole genome shotgun (WGS) entry which is preliminary data.</text>
</comment>
<dbReference type="PROSITE" id="PS51375">
    <property type="entry name" value="PPR"/>
    <property type="match status" value="4"/>
</dbReference>
<feature type="repeat" description="PPR" evidence="2">
    <location>
        <begin position="304"/>
        <end position="338"/>
    </location>
</feature>
<dbReference type="Pfam" id="PF01535">
    <property type="entry name" value="PPR"/>
    <property type="match status" value="1"/>
</dbReference>
<organism evidence="3 4">
    <name type="scientific">Turnera subulata</name>
    <dbReference type="NCBI Taxonomy" id="218843"/>
    <lineage>
        <taxon>Eukaryota</taxon>
        <taxon>Viridiplantae</taxon>
        <taxon>Streptophyta</taxon>
        <taxon>Embryophyta</taxon>
        <taxon>Tracheophyta</taxon>
        <taxon>Spermatophyta</taxon>
        <taxon>Magnoliopsida</taxon>
        <taxon>eudicotyledons</taxon>
        <taxon>Gunneridae</taxon>
        <taxon>Pentapetalae</taxon>
        <taxon>rosids</taxon>
        <taxon>fabids</taxon>
        <taxon>Malpighiales</taxon>
        <taxon>Passifloraceae</taxon>
        <taxon>Turnera</taxon>
    </lineage>
</organism>
<dbReference type="Proteomes" id="UP001141552">
    <property type="component" value="Unassembled WGS sequence"/>
</dbReference>
<proteinExistence type="predicted"/>
<evidence type="ECO:0000313" key="3">
    <source>
        <dbReference type="EMBL" id="KAJ4824296.1"/>
    </source>
</evidence>
<dbReference type="FunFam" id="1.25.40.10:FF:000073">
    <property type="entry name" value="Pentatricopeptide repeat-containing protein chloroplastic"/>
    <property type="match status" value="1"/>
</dbReference>
<accession>A0A9Q0IZR7</accession>
<evidence type="ECO:0000256" key="1">
    <source>
        <dbReference type="ARBA" id="ARBA00022737"/>
    </source>
</evidence>
<dbReference type="Gene3D" id="1.25.40.10">
    <property type="entry name" value="Tetratricopeptide repeat domain"/>
    <property type="match status" value="4"/>
</dbReference>
<dbReference type="EMBL" id="JAKUCV010007222">
    <property type="protein sequence ID" value="KAJ4824296.1"/>
    <property type="molecule type" value="Genomic_DNA"/>
</dbReference>
<reference evidence="3" key="1">
    <citation type="submission" date="2022-02" db="EMBL/GenBank/DDBJ databases">
        <authorList>
            <person name="Henning P.M."/>
            <person name="McCubbin A.G."/>
            <person name="Shore J.S."/>
        </authorList>
    </citation>
    <scope>NUCLEOTIDE SEQUENCE</scope>
    <source>
        <strain evidence="3">F60SS</strain>
        <tissue evidence="3">Leaves</tissue>
    </source>
</reference>
<dbReference type="InterPro" id="IPR002885">
    <property type="entry name" value="PPR_rpt"/>
</dbReference>